<gene>
    <name evidence="1" type="ORF">LQV63_14055</name>
</gene>
<comment type="caution">
    <text evidence="1">The sequence shown here is derived from an EMBL/GenBank/DDBJ whole genome shotgun (WGS) entry which is preliminary data.</text>
</comment>
<dbReference type="Pfam" id="PF13780">
    <property type="entry name" value="DUF4176"/>
    <property type="match status" value="1"/>
</dbReference>
<keyword evidence="2" id="KW-1185">Reference proteome</keyword>
<reference evidence="1 2" key="1">
    <citation type="submission" date="2021-11" db="EMBL/GenBank/DDBJ databases">
        <title>Draft genome sequence of Paenibacillus profundus YoMME, a new Gram-positive bacteria with exoelectrogenic properties.</title>
        <authorList>
            <person name="Hubenova Y."/>
            <person name="Hubenova E."/>
            <person name="Manasiev Y."/>
            <person name="Peykov S."/>
            <person name="Mitov M."/>
        </authorList>
    </citation>
    <scope>NUCLEOTIDE SEQUENCE [LARGE SCALE GENOMIC DNA]</scope>
    <source>
        <strain evidence="1 2">YoMME</strain>
    </source>
</reference>
<dbReference type="EMBL" id="JAJNBZ010000010">
    <property type="protein sequence ID" value="MCE5170435.1"/>
    <property type="molecule type" value="Genomic_DNA"/>
</dbReference>
<evidence type="ECO:0000313" key="2">
    <source>
        <dbReference type="Proteomes" id="UP001199916"/>
    </source>
</evidence>
<evidence type="ECO:0000313" key="1">
    <source>
        <dbReference type="EMBL" id="MCE5170435.1"/>
    </source>
</evidence>
<name>A0ABS8YEL6_9BACL</name>
<dbReference type="Proteomes" id="UP001199916">
    <property type="component" value="Unassembled WGS sequence"/>
</dbReference>
<sequence length="107" mass="12525">MEKHTEQHEQLHSEKTLLPLGSIVLLREGSKKLMIYGRKQLQINTNRLFDYLGVVYPEGYIDENFSFLFNHEDIDVVAHVGFSNYEEEEFQNILQDVSLPAEKVKQN</sequence>
<protein>
    <submittedName>
        <fullName evidence="1">DUF4176 domain-containing protein</fullName>
    </submittedName>
</protein>
<proteinExistence type="predicted"/>
<dbReference type="RefSeq" id="WP_233697175.1">
    <property type="nucleotide sequence ID" value="NZ_JAJNBZ010000010.1"/>
</dbReference>
<organism evidence="1 2">
    <name type="scientific">Paenibacillus profundus</name>
    <dbReference type="NCBI Taxonomy" id="1173085"/>
    <lineage>
        <taxon>Bacteria</taxon>
        <taxon>Bacillati</taxon>
        <taxon>Bacillota</taxon>
        <taxon>Bacilli</taxon>
        <taxon>Bacillales</taxon>
        <taxon>Paenibacillaceae</taxon>
        <taxon>Paenibacillus</taxon>
    </lineage>
</organism>
<accession>A0ABS8YEL6</accession>
<dbReference type="InterPro" id="IPR025233">
    <property type="entry name" value="DUF4176"/>
</dbReference>